<evidence type="ECO:0000313" key="11">
    <source>
        <dbReference type="EMBL" id="AUH01300.1"/>
    </source>
</evidence>
<keyword evidence="3 9" id="KW-0808">Transferase</keyword>
<comment type="subcellular location">
    <subcellularLocation>
        <location evidence="9">Cell membrane</location>
        <topology evidence="9">Peripheral membrane protein</topology>
    </subcellularLocation>
</comment>
<keyword evidence="8 9" id="KW-1208">Phospholipid metabolism</keyword>
<feature type="active site" evidence="9">
    <location>
        <position position="298"/>
    </location>
</feature>
<evidence type="ECO:0000256" key="6">
    <source>
        <dbReference type="ARBA" id="ARBA00023136"/>
    </source>
</evidence>
<keyword evidence="5 9" id="KW-0443">Lipid metabolism</keyword>
<organism evidence="12 13">
    <name type="scientific">Serratia sp. (strain ATCC 39006)</name>
    <name type="common">Prodigiosinella confusarubida</name>
    <dbReference type="NCBI Taxonomy" id="104623"/>
    <lineage>
        <taxon>Bacteria</taxon>
        <taxon>Pseudomonadati</taxon>
        <taxon>Pseudomonadota</taxon>
        <taxon>Gammaproteobacteria</taxon>
        <taxon>Enterobacterales</taxon>
        <taxon>Pectobacteriaceae</taxon>
        <taxon>Prodigiosinella</taxon>
    </lineage>
</organism>
<dbReference type="HAMAP" id="MF_01917">
    <property type="entry name" value="Cardiolipin_synth_ClsB"/>
    <property type="match status" value="1"/>
</dbReference>
<reference evidence="12 13" key="1">
    <citation type="journal article" date="2013" name="Genome Announc.">
        <title>Draft genome sequence of Serratia sp. strain ATCC 39006, a model bacterium for analysis of the biosynthesis and regulation of prodigiosin, a carbapenem, and gas vesicles.</title>
        <authorList>
            <person name="Fineran P.C."/>
            <person name="Iglesias Cans M.C."/>
            <person name="Ramsay J.P."/>
            <person name="Wilf N.M."/>
            <person name="Cossyleon D."/>
            <person name="McNeil M.B."/>
            <person name="Williamson N.R."/>
            <person name="Monson R.E."/>
            <person name="Becher S.A."/>
            <person name="Stanton J.A."/>
            <person name="Brugger K."/>
            <person name="Brown S.D."/>
            <person name="Salmond G.P."/>
        </authorList>
    </citation>
    <scope>NUCLEOTIDE SEQUENCE [LARGE SCALE GENOMIC DNA]</scope>
    <source>
        <strain evidence="12">ATCC 39006</strain>
        <strain evidence="13">ATCC 39006 / SC 11482</strain>
    </source>
</reference>
<feature type="active site" evidence="9">
    <location>
        <position position="120"/>
    </location>
</feature>
<keyword evidence="4" id="KW-0677">Repeat</keyword>
<keyword evidence="7 9" id="KW-0594">Phospholipid biosynthesis</keyword>
<dbReference type="PANTHER" id="PTHR21248:SF23">
    <property type="entry name" value="CARDIOLIPIN SYNTHASE B"/>
    <property type="match status" value="1"/>
</dbReference>
<dbReference type="KEGG" id="serq:CWC46_16660"/>
<dbReference type="EC" id="2.7.8.-" evidence="9"/>
<keyword evidence="1 9" id="KW-1003">Cell membrane</keyword>
<dbReference type="GO" id="GO:0008808">
    <property type="term" value="F:cardiolipin synthase activity"/>
    <property type="evidence" value="ECO:0007669"/>
    <property type="project" value="InterPro"/>
</dbReference>
<protein>
    <recommendedName>
        <fullName evidence="9">Cardiolipin synthase B</fullName>
        <shortName evidence="9">CL synthase</shortName>
        <ecNumber evidence="9">2.7.8.-</ecNumber>
    </recommendedName>
</protein>
<keyword evidence="6 9" id="KW-0472">Membrane</keyword>
<dbReference type="SUPFAM" id="SSF56024">
    <property type="entry name" value="Phospholipase D/nuclease"/>
    <property type="match status" value="2"/>
</dbReference>
<feature type="domain" description="PLD phosphodiesterase" evidence="10">
    <location>
        <begin position="286"/>
        <end position="313"/>
    </location>
</feature>
<dbReference type="Proteomes" id="UP000017700">
    <property type="component" value="Chromosome"/>
</dbReference>
<evidence type="ECO:0000313" key="12">
    <source>
        <dbReference type="EMBL" id="AUH05621.1"/>
    </source>
</evidence>
<dbReference type="GO" id="GO:0005886">
    <property type="term" value="C:plasma membrane"/>
    <property type="evidence" value="ECO:0007669"/>
    <property type="project" value="UniProtKB-SubCell"/>
</dbReference>
<evidence type="ECO:0000256" key="1">
    <source>
        <dbReference type="ARBA" id="ARBA00022475"/>
    </source>
</evidence>
<accession>A0A2I5TM35</accession>
<evidence type="ECO:0000256" key="2">
    <source>
        <dbReference type="ARBA" id="ARBA00022516"/>
    </source>
</evidence>
<dbReference type="SMART" id="SM00155">
    <property type="entry name" value="PLDc"/>
    <property type="match status" value="2"/>
</dbReference>
<evidence type="ECO:0000256" key="4">
    <source>
        <dbReference type="ARBA" id="ARBA00022737"/>
    </source>
</evidence>
<evidence type="ECO:0000256" key="3">
    <source>
        <dbReference type="ARBA" id="ARBA00022679"/>
    </source>
</evidence>
<keyword evidence="2 9" id="KW-0444">Lipid biosynthesis</keyword>
<dbReference type="EMBL" id="CP025085">
    <property type="protein sequence ID" value="AUH01300.1"/>
    <property type="molecule type" value="Genomic_DNA"/>
</dbReference>
<keyword evidence="13" id="KW-1185">Reference proteome</keyword>
<evidence type="ECO:0000256" key="9">
    <source>
        <dbReference type="HAMAP-Rule" id="MF_01917"/>
    </source>
</evidence>
<dbReference type="NCBIfam" id="NF008427">
    <property type="entry name" value="PRK11263.1"/>
    <property type="match status" value="1"/>
</dbReference>
<evidence type="ECO:0000313" key="13">
    <source>
        <dbReference type="Proteomes" id="UP000017700"/>
    </source>
</evidence>
<dbReference type="FunFam" id="3.30.870.10:FF:000015">
    <property type="entry name" value="Cardiolipin synthase B"/>
    <property type="match status" value="1"/>
</dbReference>
<dbReference type="STRING" id="104623.Ser39006_02151"/>
<proteinExistence type="inferred from homology"/>
<comment type="function">
    <text evidence="9">Catalyzes the phosphatidyl group transfer from one phosphatidylglycerol molecule to another to form cardiolipin (CL) (diphosphatidylglycerol) and glycerol.</text>
</comment>
<dbReference type="CDD" id="cd09110">
    <property type="entry name" value="PLDc_CLS_1"/>
    <property type="match status" value="1"/>
</dbReference>
<dbReference type="KEGG" id="sera:Ser39006_016660"/>
<evidence type="ECO:0000256" key="7">
    <source>
        <dbReference type="ARBA" id="ARBA00023209"/>
    </source>
</evidence>
<dbReference type="Gene3D" id="3.30.870.10">
    <property type="entry name" value="Endonuclease Chain A"/>
    <property type="match status" value="2"/>
</dbReference>
<evidence type="ECO:0000256" key="8">
    <source>
        <dbReference type="ARBA" id="ARBA00023264"/>
    </source>
</evidence>
<dbReference type="RefSeq" id="WP_021015417.1">
    <property type="nucleotide sequence ID" value="NZ_CP025084.1"/>
</dbReference>
<dbReference type="InterPro" id="IPR001736">
    <property type="entry name" value="PLipase_D/transphosphatidylase"/>
</dbReference>
<feature type="active site" evidence="9">
    <location>
        <position position="293"/>
    </location>
</feature>
<dbReference type="Proteomes" id="UP000233778">
    <property type="component" value="Chromosome"/>
</dbReference>
<gene>
    <name evidence="9" type="primary">clsB</name>
    <name evidence="11" type="ORF">CWC46_16660</name>
    <name evidence="12" type="ORF">Ser39006_016660</name>
</gene>
<comment type="catalytic activity">
    <reaction evidence="9">
        <text>2 a 1,2-diacyl-sn-glycero-3-phospho-(1'-sn-glycerol) = a cardiolipin + glycerol</text>
        <dbReference type="Rhea" id="RHEA:31451"/>
        <dbReference type="ChEBI" id="CHEBI:17754"/>
        <dbReference type="ChEBI" id="CHEBI:62237"/>
        <dbReference type="ChEBI" id="CHEBI:64716"/>
    </reaction>
</comment>
<dbReference type="Pfam" id="PF13091">
    <property type="entry name" value="PLDc_2"/>
    <property type="match status" value="2"/>
</dbReference>
<evidence type="ECO:0000259" key="10">
    <source>
        <dbReference type="PROSITE" id="PS50035"/>
    </source>
</evidence>
<name>A0A2I5TM35_SERS3</name>
<dbReference type="AlphaFoldDB" id="A0A2I5TM35"/>
<dbReference type="EMBL" id="CP025084">
    <property type="protein sequence ID" value="AUH05621.1"/>
    <property type="molecule type" value="Genomic_DNA"/>
</dbReference>
<evidence type="ECO:0000256" key="5">
    <source>
        <dbReference type="ARBA" id="ARBA00023098"/>
    </source>
</evidence>
<dbReference type="PIRSF" id="PIRSF000850">
    <property type="entry name" value="Phospholipase_D_PSS"/>
    <property type="match status" value="1"/>
</dbReference>
<dbReference type="OrthoDB" id="9814092at2"/>
<reference evidence="11 14" key="3">
    <citation type="submission" date="2017-11" db="EMBL/GenBank/DDBJ databases">
        <title>Complete genome sequence of Serratia sp. ATCC 39006 LacA.</title>
        <authorList>
            <person name="Hampton H.G."/>
            <person name="Jackson S.A."/>
            <person name="Jauregui R."/>
            <person name="Poulter G.T.M."/>
            <person name="Salmond G.P.C."/>
            <person name="Fineran P.C."/>
        </authorList>
    </citation>
    <scope>NUCLEOTIDE SEQUENCE [LARGE SCALE GENOMIC DNA]</scope>
    <source>
        <strain evidence="11 14">ATCC 39006</strain>
    </source>
</reference>
<sequence length="414" mass="48325">MKMAWRDDNQIELLVNGDEFYPSVFTAIRQARSRVILETFIWHEDNVGYQLQSALLTAAQNGVSIDVTVDDYGSHDLSVVFLAPLINAGVRVRFYDPQPRFFGMRTNLFRRLHRKIVVVDGEMAYIGGINYSAEQMIDYGPEAKQDYAVKVRGPIVDDIYRNALAMLSGKKEPRQWWRHRFRRPIRNKNPGDAQALFVYRDNGEHRNDIEKHYLYMLRQAKREIIIANAYFFPGYRLLRAMRSASRRNVRVKLIIQGHPDIPIVRTGARLLYRYLMAAGVEIYEYQRRPLHGKVAVQDDHWTTVGSSNLDPLSLALNLEANLFIHDRDFNQQLRDNLQQIINDDCHLIDADQLPKRTHWQFIKNVVVFHFLRHFPAMVGWFPAHVPRLSLVRSSESATLEEMKPEHVETDNKEI</sequence>
<dbReference type="CDD" id="cd09159">
    <property type="entry name" value="PLDc_ybhO_like_2"/>
    <property type="match status" value="1"/>
</dbReference>
<reference evidence="12" key="4">
    <citation type="submission" date="2017-11" db="EMBL/GenBank/DDBJ databases">
        <title>Complete genome sequence of Serratia sp. ATCC 39006.</title>
        <authorList>
            <person name="Hampton H.G."/>
            <person name="Jackson S.A."/>
            <person name="Jauregui R."/>
            <person name="Poulter G.T.M."/>
            <person name="Salmond G.P.C."/>
            <person name="Fineran P.C."/>
        </authorList>
    </citation>
    <scope>NUCLEOTIDE SEQUENCE</scope>
    <source>
        <strain evidence="12">ATCC 39006</strain>
    </source>
</reference>
<dbReference type="PANTHER" id="PTHR21248">
    <property type="entry name" value="CARDIOLIPIN SYNTHASE"/>
    <property type="match status" value="1"/>
</dbReference>
<evidence type="ECO:0000313" key="14">
    <source>
        <dbReference type="Proteomes" id="UP000233778"/>
    </source>
</evidence>
<reference evidence="12" key="2">
    <citation type="submission" date="2013-09" db="EMBL/GenBank/DDBJ databases">
        <authorList>
            <person name="Wang G."/>
            <person name="Yang Y."/>
            <person name="Su Y."/>
        </authorList>
    </citation>
    <scope>NUCLEOTIDE SEQUENCE</scope>
    <source>
        <strain evidence="12">ATCC 39006</strain>
    </source>
</reference>
<comment type="similarity">
    <text evidence="9">Belongs to the phospholipase D family. Cardiolipin synthase subfamily. ClsB sub-subfamily.</text>
</comment>
<dbReference type="GO" id="GO:0032049">
    <property type="term" value="P:cardiolipin biosynthetic process"/>
    <property type="evidence" value="ECO:0007669"/>
    <property type="project" value="InterPro"/>
</dbReference>
<dbReference type="InterPro" id="IPR025202">
    <property type="entry name" value="PLD-like_dom"/>
</dbReference>
<feature type="active site" evidence="9">
    <location>
        <position position="113"/>
    </location>
</feature>
<feature type="active site" evidence="9">
    <location>
        <position position="115"/>
    </location>
</feature>
<dbReference type="InterPro" id="IPR030872">
    <property type="entry name" value="Cardiolipin_synth_ClsB"/>
</dbReference>
<feature type="active site" evidence="9">
    <location>
        <position position="291"/>
    </location>
</feature>
<dbReference type="PROSITE" id="PS50035">
    <property type="entry name" value="PLD"/>
    <property type="match status" value="2"/>
</dbReference>
<feature type="domain" description="PLD phosphodiesterase" evidence="10">
    <location>
        <begin position="108"/>
        <end position="135"/>
    </location>
</feature>